<evidence type="ECO:0000313" key="2">
    <source>
        <dbReference type="EMBL" id="KIQ65666.1"/>
    </source>
</evidence>
<keyword evidence="3" id="KW-1185">Reference proteome</keyword>
<dbReference type="PATRIC" id="fig|2064.6.peg.3835"/>
<feature type="transmembrane region" description="Helical" evidence="1">
    <location>
        <begin position="78"/>
        <end position="99"/>
    </location>
</feature>
<feature type="transmembrane region" description="Helical" evidence="1">
    <location>
        <begin position="43"/>
        <end position="66"/>
    </location>
</feature>
<gene>
    <name evidence="2" type="ORF">TR51_17870</name>
</gene>
<dbReference type="RefSeq" id="WP_043911999.1">
    <property type="nucleotide sequence ID" value="NZ_JXZB01000002.1"/>
</dbReference>
<organism evidence="2 3">
    <name type="scientific">Kitasatospora griseola</name>
    <name type="common">Streptomyces griseolosporeus</name>
    <dbReference type="NCBI Taxonomy" id="2064"/>
    <lineage>
        <taxon>Bacteria</taxon>
        <taxon>Bacillati</taxon>
        <taxon>Actinomycetota</taxon>
        <taxon>Actinomycetes</taxon>
        <taxon>Kitasatosporales</taxon>
        <taxon>Streptomycetaceae</taxon>
        <taxon>Kitasatospora</taxon>
    </lineage>
</organism>
<protein>
    <submittedName>
        <fullName evidence="2">Membrane protein</fullName>
    </submittedName>
</protein>
<dbReference type="EMBL" id="JXZB01000002">
    <property type="protein sequence ID" value="KIQ65666.1"/>
    <property type="molecule type" value="Genomic_DNA"/>
</dbReference>
<dbReference type="Proteomes" id="UP000032066">
    <property type="component" value="Unassembled WGS sequence"/>
</dbReference>
<keyword evidence="1" id="KW-0472">Membrane</keyword>
<comment type="caution">
    <text evidence="2">The sequence shown here is derived from an EMBL/GenBank/DDBJ whole genome shotgun (WGS) entry which is preliminary data.</text>
</comment>
<dbReference type="AlphaFoldDB" id="A0A0D0P257"/>
<evidence type="ECO:0000256" key="1">
    <source>
        <dbReference type="SAM" id="Phobius"/>
    </source>
</evidence>
<sequence length="191" mass="19122">MNWLVLYARSRQAPLSAAVVAAVALAVWALVDGAPTGSEDLGTTAFVLTANVLAAVVGLGGSDVVLDRTAAIRWAPRRAAHVLLIGAVGGAALLAVQAAGPHLAAASMVFRDSAGLAGLAALGAACWGTTYAWALPTGWLAFTMLVPPQGGPAGRVGMWLIQPAGTTEATVTAAALLLVGTALYGFAGPRR</sequence>
<proteinExistence type="predicted"/>
<dbReference type="STRING" id="2064.TR51_17870"/>
<reference evidence="2 3" key="1">
    <citation type="submission" date="2015-02" db="EMBL/GenBank/DDBJ databases">
        <title>Draft genome sequence of Kitasatospora griseola MF730-N6, a bafilomycin, terpentecin and satosporin producer.</title>
        <authorList>
            <person name="Arens J.C."/>
            <person name="Haltli B."/>
            <person name="Kerr R.G."/>
        </authorList>
    </citation>
    <scope>NUCLEOTIDE SEQUENCE [LARGE SCALE GENOMIC DNA]</scope>
    <source>
        <strain evidence="2 3">MF730-N6</strain>
    </source>
</reference>
<keyword evidence="1" id="KW-1133">Transmembrane helix</keyword>
<feature type="transmembrane region" description="Helical" evidence="1">
    <location>
        <begin position="119"/>
        <end position="146"/>
    </location>
</feature>
<dbReference type="OrthoDB" id="3428801at2"/>
<evidence type="ECO:0000313" key="3">
    <source>
        <dbReference type="Proteomes" id="UP000032066"/>
    </source>
</evidence>
<accession>A0A0D0P257</accession>
<name>A0A0D0P257_KITGR</name>
<keyword evidence="1" id="KW-0812">Transmembrane</keyword>